<dbReference type="PANTHER" id="PTHR10285">
    <property type="entry name" value="URIDINE KINASE"/>
    <property type="match status" value="1"/>
</dbReference>
<evidence type="ECO:0000259" key="11">
    <source>
        <dbReference type="Pfam" id="PF00448"/>
    </source>
</evidence>
<evidence type="ECO:0000256" key="1">
    <source>
        <dbReference type="ARBA" id="ARBA00004123"/>
    </source>
</evidence>
<gene>
    <name evidence="12" type="ORF">M441DRAFT_49677</name>
</gene>
<dbReference type="AlphaFoldDB" id="A0A2T3Z080"/>
<evidence type="ECO:0000256" key="9">
    <source>
        <dbReference type="ARBA" id="ARBA00023242"/>
    </source>
</evidence>
<keyword evidence="9" id="KW-0539">Nucleus</keyword>
<dbReference type="STRING" id="1042311.A0A2T3Z080"/>
<keyword evidence="5" id="KW-0547">Nucleotide-binding</keyword>
<keyword evidence="3" id="KW-0963">Cytoplasm</keyword>
<dbReference type="SUPFAM" id="SSF52540">
    <property type="entry name" value="P-loop containing nucleoside triphosphate hydrolases"/>
    <property type="match status" value="1"/>
</dbReference>
<dbReference type="InterPro" id="IPR000897">
    <property type="entry name" value="SRP54_GTPase_dom"/>
</dbReference>
<dbReference type="GO" id="GO:0005525">
    <property type="term" value="F:GTP binding"/>
    <property type="evidence" value="ECO:0007669"/>
    <property type="project" value="UniProtKB-KW"/>
</dbReference>
<evidence type="ECO:0000256" key="4">
    <source>
        <dbReference type="ARBA" id="ARBA00022679"/>
    </source>
</evidence>
<evidence type="ECO:0000256" key="2">
    <source>
        <dbReference type="ARBA" id="ARBA00004496"/>
    </source>
</evidence>
<keyword evidence="7" id="KW-0067">ATP-binding</keyword>
<dbReference type="GO" id="GO:0005524">
    <property type="term" value="F:ATP binding"/>
    <property type="evidence" value="ECO:0007669"/>
    <property type="project" value="UniProtKB-KW"/>
</dbReference>
<organism evidence="12 13">
    <name type="scientific">Trichoderma asperellum (strain ATCC 204424 / CBS 433.97 / NBRC 101777)</name>
    <dbReference type="NCBI Taxonomy" id="1042311"/>
    <lineage>
        <taxon>Eukaryota</taxon>
        <taxon>Fungi</taxon>
        <taxon>Dikarya</taxon>
        <taxon>Ascomycota</taxon>
        <taxon>Pezizomycotina</taxon>
        <taxon>Sordariomycetes</taxon>
        <taxon>Hypocreomycetidae</taxon>
        <taxon>Hypocreales</taxon>
        <taxon>Hypocreaceae</taxon>
        <taxon>Trichoderma</taxon>
    </lineage>
</organism>
<reference evidence="12 13" key="1">
    <citation type="submission" date="2016-07" db="EMBL/GenBank/DDBJ databases">
        <title>Multiple horizontal gene transfer events from other fungi enriched the ability of initially mycotrophic Trichoderma (Ascomycota) to feed on dead plant biomass.</title>
        <authorList>
            <consortium name="DOE Joint Genome Institute"/>
            <person name="Aerts A."/>
            <person name="Atanasova L."/>
            <person name="Chenthamara K."/>
            <person name="Zhang J."/>
            <person name="Grujic M."/>
            <person name="Henrissat B."/>
            <person name="Kuo A."/>
            <person name="Salamov A."/>
            <person name="Lipzen A."/>
            <person name="Labutti K."/>
            <person name="Barry K."/>
            <person name="Miao Y."/>
            <person name="Rahimi M.J."/>
            <person name="Shen Q."/>
            <person name="Grigoriev I.V."/>
            <person name="Kubicek C.P."/>
            <person name="Druzhinina I.S."/>
        </authorList>
    </citation>
    <scope>NUCLEOTIDE SEQUENCE [LARGE SCALE GENOMIC DNA]</scope>
    <source>
        <strain evidence="12 13">CBS 433.97</strain>
    </source>
</reference>
<dbReference type="Pfam" id="PF00448">
    <property type="entry name" value="SRP54"/>
    <property type="match status" value="1"/>
</dbReference>
<evidence type="ECO:0000313" key="12">
    <source>
        <dbReference type="EMBL" id="PTB38213.1"/>
    </source>
</evidence>
<dbReference type="GO" id="GO:0016301">
    <property type="term" value="F:kinase activity"/>
    <property type="evidence" value="ECO:0007669"/>
    <property type="project" value="UniProtKB-KW"/>
</dbReference>
<dbReference type="GO" id="GO:0005634">
    <property type="term" value="C:nucleus"/>
    <property type="evidence" value="ECO:0007669"/>
    <property type="project" value="UniProtKB-SubCell"/>
</dbReference>
<protein>
    <recommendedName>
        <fullName evidence="11">SRP54-type proteins GTP-binding domain-containing protein</fullName>
    </recommendedName>
</protein>
<evidence type="ECO:0000256" key="6">
    <source>
        <dbReference type="ARBA" id="ARBA00022777"/>
    </source>
</evidence>
<evidence type="ECO:0000256" key="5">
    <source>
        <dbReference type="ARBA" id="ARBA00022741"/>
    </source>
</evidence>
<comment type="similarity">
    <text evidence="10">Belongs to the GLYK kinase family.</text>
</comment>
<dbReference type="FunFam" id="3.40.50.300:FF:001691">
    <property type="entry name" value="Probable ATP-dependent kinase TDA10"/>
    <property type="match status" value="1"/>
</dbReference>
<keyword evidence="6" id="KW-0418">Kinase</keyword>
<keyword evidence="8" id="KW-0342">GTP-binding</keyword>
<comment type="subcellular location">
    <subcellularLocation>
        <location evidence="2">Cytoplasm</location>
    </subcellularLocation>
    <subcellularLocation>
        <location evidence="1">Nucleus</location>
    </subcellularLocation>
</comment>
<dbReference type="Proteomes" id="UP000240493">
    <property type="component" value="Unassembled WGS sequence"/>
</dbReference>
<proteinExistence type="inferred from homology"/>
<dbReference type="InterPro" id="IPR027417">
    <property type="entry name" value="P-loop_NTPase"/>
</dbReference>
<feature type="domain" description="SRP54-type proteins GTP-binding" evidence="11">
    <location>
        <begin position="32"/>
        <end position="95"/>
    </location>
</feature>
<evidence type="ECO:0000313" key="13">
    <source>
        <dbReference type="Proteomes" id="UP000240493"/>
    </source>
</evidence>
<keyword evidence="4" id="KW-0808">Transferase</keyword>
<sequence length="294" mass="33622">MSSKFADEKVQICTSFLQEHLSNHQYHKQCPFVVGLNGMQGVGKTTLVASLAESLNRNGIITVVFSIDDFYLTHEEQIKLAKKNPDNALFQHRGQPGTHDVKLAKSVLVSLINSQQTKVPVYDKALFSGQGERLPEQYWTVVNNQGSKPAQVVILEGWSVGFRPLSPKQVEAKWNAPSRTLYKHKLEHLLLLNEKLRLYEDIWNCFDVFIQIDSTQAEFVYTWRQEQEDCLRISKGDPQAGMTAEQVQKFVDGFYPGYELYTESLRQGWNLHRPGTQLQIIVGLDRTVKQVNRL</sequence>
<dbReference type="OrthoDB" id="347435at2759"/>
<name>A0A2T3Z080_TRIA4</name>
<dbReference type="GO" id="GO:0005737">
    <property type="term" value="C:cytoplasm"/>
    <property type="evidence" value="ECO:0007669"/>
    <property type="project" value="UniProtKB-SubCell"/>
</dbReference>
<dbReference type="GO" id="GO:0006614">
    <property type="term" value="P:SRP-dependent cotranslational protein targeting to membrane"/>
    <property type="evidence" value="ECO:0007669"/>
    <property type="project" value="InterPro"/>
</dbReference>
<evidence type="ECO:0000256" key="7">
    <source>
        <dbReference type="ARBA" id="ARBA00022840"/>
    </source>
</evidence>
<evidence type="ECO:0000256" key="3">
    <source>
        <dbReference type="ARBA" id="ARBA00022490"/>
    </source>
</evidence>
<evidence type="ECO:0000256" key="10">
    <source>
        <dbReference type="ARBA" id="ARBA00061312"/>
    </source>
</evidence>
<evidence type="ECO:0000256" key="8">
    <source>
        <dbReference type="ARBA" id="ARBA00023134"/>
    </source>
</evidence>
<dbReference type="Gene3D" id="3.40.50.300">
    <property type="entry name" value="P-loop containing nucleotide triphosphate hydrolases"/>
    <property type="match status" value="1"/>
</dbReference>
<keyword evidence="13" id="KW-1185">Reference proteome</keyword>
<accession>A0A2T3Z080</accession>
<dbReference type="EMBL" id="KZ679266">
    <property type="protein sequence ID" value="PTB38213.1"/>
    <property type="molecule type" value="Genomic_DNA"/>
</dbReference>